<dbReference type="EMBL" id="JAHHHW010000079">
    <property type="protein sequence ID" value="MBW4432046.1"/>
    <property type="molecule type" value="Genomic_DNA"/>
</dbReference>
<sequence>MNHLHFKSLTFYSVTICSVLLLFKTVTTYGENNLKAPPSLKESYSLAFGEKLPNCNQPDTVILNIHQSGVYLNGVLVPANINLQQQSIIDDHPTLTGRYKNKNISFSGQIPNYILCKNTDATDKKTHRIISLQMQIEKQDNLIGQMSISGINKAIKVSAVPQKNQDKPTNSSSH</sequence>
<evidence type="ECO:0000313" key="2">
    <source>
        <dbReference type="Proteomes" id="UP000813215"/>
    </source>
</evidence>
<dbReference type="AlphaFoldDB" id="A0A9E3H7F3"/>
<organism evidence="1 2">
    <name type="scientific">Pelatocladus maniniholoensis HA4357-MV3</name>
    <dbReference type="NCBI Taxonomy" id="1117104"/>
    <lineage>
        <taxon>Bacteria</taxon>
        <taxon>Bacillati</taxon>
        <taxon>Cyanobacteriota</taxon>
        <taxon>Cyanophyceae</taxon>
        <taxon>Nostocales</taxon>
        <taxon>Nostocaceae</taxon>
        <taxon>Pelatocladus</taxon>
    </lineage>
</organism>
<gene>
    <name evidence="1" type="ORF">KME28_10030</name>
</gene>
<dbReference type="Proteomes" id="UP000813215">
    <property type="component" value="Unassembled WGS sequence"/>
</dbReference>
<reference evidence="1" key="2">
    <citation type="journal article" date="2022" name="Microbiol. Resour. Announc.">
        <title>Metagenome Sequencing to Explore Phylogenomics of Terrestrial Cyanobacteria.</title>
        <authorList>
            <person name="Ward R.D."/>
            <person name="Stajich J.E."/>
            <person name="Johansen J.R."/>
            <person name="Huntemann M."/>
            <person name="Clum A."/>
            <person name="Foster B."/>
            <person name="Foster B."/>
            <person name="Roux S."/>
            <person name="Palaniappan K."/>
            <person name="Varghese N."/>
            <person name="Mukherjee S."/>
            <person name="Reddy T.B.K."/>
            <person name="Daum C."/>
            <person name="Copeland A."/>
            <person name="Chen I.A."/>
            <person name="Ivanova N.N."/>
            <person name="Kyrpides N.C."/>
            <person name="Shapiro N."/>
            <person name="Eloe-Fadrosh E.A."/>
            <person name="Pietrasiak N."/>
        </authorList>
    </citation>
    <scope>NUCLEOTIDE SEQUENCE</scope>
    <source>
        <strain evidence="1">HA4357-MV3</strain>
    </source>
</reference>
<comment type="caution">
    <text evidence="1">The sequence shown here is derived from an EMBL/GenBank/DDBJ whole genome shotgun (WGS) entry which is preliminary data.</text>
</comment>
<protein>
    <submittedName>
        <fullName evidence="1">Uncharacterized protein</fullName>
    </submittedName>
</protein>
<reference evidence="1" key="1">
    <citation type="submission" date="2021-05" db="EMBL/GenBank/DDBJ databases">
        <authorList>
            <person name="Pietrasiak N."/>
            <person name="Ward R."/>
            <person name="Stajich J.E."/>
            <person name="Kurbessoian T."/>
        </authorList>
    </citation>
    <scope>NUCLEOTIDE SEQUENCE</scope>
    <source>
        <strain evidence="1">HA4357-MV3</strain>
    </source>
</reference>
<accession>A0A9E3H7F3</accession>
<proteinExistence type="predicted"/>
<name>A0A9E3H7F3_9NOST</name>
<evidence type="ECO:0000313" key="1">
    <source>
        <dbReference type="EMBL" id="MBW4432046.1"/>
    </source>
</evidence>